<feature type="binding site" evidence="12">
    <location>
        <begin position="452"/>
        <end position="453"/>
    </location>
    <ligand>
        <name>substrate</name>
    </ligand>
</feature>
<comment type="caution">
    <text evidence="14">The sequence shown here is derived from an EMBL/GenBank/DDBJ whole genome shotgun (WGS) entry which is preliminary data.</text>
</comment>
<dbReference type="Gene3D" id="1.10.1080.10">
    <property type="entry name" value="Glutathione Synthetase, Chain A, domain 3"/>
    <property type="match status" value="1"/>
</dbReference>
<evidence type="ECO:0000256" key="11">
    <source>
        <dbReference type="PIRSR" id="PIRSR001558-2"/>
    </source>
</evidence>
<comment type="pathway">
    <text evidence="1 9">Sulfur metabolism; glutathione biosynthesis; glutathione from L-cysteine and L-glutamate: step 2/2.</text>
</comment>
<gene>
    <name evidence="14" type="ORF">TrLO_g9658</name>
</gene>
<dbReference type="Gene3D" id="3.40.50.1760">
    <property type="entry name" value="Glutathione synthase, substrate-binding domain superfamily, eukaryotic"/>
    <property type="match status" value="1"/>
</dbReference>
<dbReference type="InterPro" id="IPR014042">
    <property type="entry name" value="Glutathione_synthase_a-hlx"/>
</dbReference>
<dbReference type="GO" id="GO:0000287">
    <property type="term" value="F:magnesium ion binding"/>
    <property type="evidence" value="ECO:0007669"/>
    <property type="project" value="UniProtKB-UniRule"/>
</dbReference>
<dbReference type="InterPro" id="IPR014709">
    <property type="entry name" value="Glutathione_synthase_C_euk"/>
</dbReference>
<feature type="binding site" evidence="10">
    <location>
        <position position="110"/>
    </location>
    <ligand>
        <name>substrate</name>
    </ligand>
</feature>
<keyword evidence="8 9" id="KW-0460">Magnesium</keyword>
<feature type="binding site" evidence="11">
    <location>
        <position position="355"/>
    </location>
    <ligand>
        <name>Mg(2+)</name>
        <dbReference type="ChEBI" id="CHEBI:18420"/>
    </ligand>
</feature>
<dbReference type="Pfam" id="PF03199">
    <property type="entry name" value="GSH_synthase"/>
    <property type="match status" value="1"/>
</dbReference>
<comment type="cofactor">
    <cofactor evidence="9 11">
        <name>Mg(2+)</name>
        <dbReference type="ChEBI" id="CHEBI:18420"/>
    </cofactor>
    <text evidence="9 11">Binds 1 Mg(2+) ion per subunit.</text>
</comment>
<comment type="catalytic activity">
    <reaction evidence="9">
        <text>gamma-L-glutamyl-L-cysteine + glycine + ATP = glutathione + ADP + phosphate + H(+)</text>
        <dbReference type="Rhea" id="RHEA:13557"/>
        <dbReference type="ChEBI" id="CHEBI:15378"/>
        <dbReference type="ChEBI" id="CHEBI:30616"/>
        <dbReference type="ChEBI" id="CHEBI:43474"/>
        <dbReference type="ChEBI" id="CHEBI:57305"/>
        <dbReference type="ChEBI" id="CHEBI:57925"/>
        <dbReference type="ChEBI" id="CHEBI:58173"/>
        <dbReference type="ChEBI" id="CHEBI:456216"/>
        <dbReference type="EC" id="6.3.2.3"/>
    </reaction>
</comment>
<keyword evidence="3 9" id="KW-0436">Ligase</keyword>
<dbReference type="GO" id="GO:0043295">
    <property type="term" value="F:glutathione binding"/>
    <property type="evidence" value="ECO:0007669"/>
    <property type="project" value="UniProtKB-UniRule"/>
</dbReference>
<evidence type="ECO:0000256" key="9">
    <source>
        <dbReference type="PIRNR" id="PIRNR001558"/>
    </source>
</evidence>
<evidence type="ECO:0000256" key="7">
    <source>
        <dbReference type="ARBA" id="ARBA00022840"/>
    </source>
</evidence>
<feature type="domain" description="Glutathione synthase substrate-binding" evidence="13">
    <location>
        <begin position="182"/>
        <end position="284"/>
    </location>
</feature>
<dbReference type="AlphaFoldDB" id="A0A9W7FRZ3"/>
<dbReference type="PIRSF" id="PIRSF001558">
    <property type="entry name" value="GSHase"/>
    <property type="match status" value="1"/>
</dbReference>
<feature type="binding site" evidence="10">
    <location>
        <position position="197"/>
    </location>
    <ligand>
        <name>substrate</name>
    </ligand>
</feature>
<dbReference type="GO" id="GO:0004363">
    <property type="term" value="F:glutathione synthase activity"/>
    <property type="evidence" value="ECO:0007669"/>
    <property type="project" value="UniProtKB-UniRule"/>
</dbReference>
<sequence length="465" mass="51624">MATQLHLLTLQSAQTGVLTSPEPDRYSLAPQTLAPCPIATNYFKLAMRYSTTYNRMMYLAKKKFSTWLAPHLKLTSTSDPEFTGKLLSLAEFILTNSPSSYKTPVLCIMRSDYMLDTSQSNPGPKLVEYNTIASSFGCLSTKLAKVHETVNETFALNQNIASNDATSLLVGGLSACCSQKGVIVMVVQPGERNLFDQGVIELEVMKRGRKIVRMSLDQISTHSTLDPASNVLTIRLDGSNVPVECVYFRAGYDPSDYKSEIDWEGRKKLELSTAIKCPDVFGQLFGAKKIQQILTIKEERDRLYEGEEESYKAQQNDIEKTWVKMWDLKEFDTIVQMVESASSSNTSFVLKPQREGGGNNVYGPDVLPHLKTLKPEERDGWVLMETIVAEKFDNTLVKEGKAAYDGVCSAEIGIFGVTCFDDEGNDRIQATEKNTQGYICRCKQEGVDEGGVAAGFAFLSSIRLV</sequence>
<evidence type="ECO:0000256" key="4">
    <source>
        <dbReference type="ARBA" id="ARBA00022684"/>
    </source>
</evidence>
<comment type="similarity">
    <text evidence="2 9">Belongs to the eukaryotic GSH synthase family.</text>
</comment>
<dbReference type="Gene3D" id="3.30.1490.80">
    <property type="match status" value="1"/>
</dbReference>
<keyword evidence="6 9" id="KW-0547">Nucleotide-binding</keyword>
<feature type="binding site" evidence="11">
    <location>
        <position position="130"/>
    </location>
    <ligand>
        <name>Mg(2+)</name>
        <dbReference type="ChEBI" id="CHEBI:18420"/>
    </ligand>
</feature>
<evidence type="ECO:0000313" key="15">
    <source>
        <dbReference type="Proteomes" id="UP001165122"/>
    </source>
</evidence>
<keyword evidence="7 9" id="KW-0067">ATP-binding</keyword>
<feature type="binding site" evidence="10">
    <location>
        <begin position="351"/>
        <end position="360"/>
    </location>
    <ligand>
        <name>ATP</name>
        <dbReference type="ChEBI" id="CHEBI:30616"/>
    </ligand>
</feature>
<dbReference type="EMBL" id="BRXW01000275">
    <property type="protein sequence ID" value="GMI17085.1"/>
    <property type="molecule type" value="Genomic_DNA"/>
</dbReference>
<dbReference type="Gene3D" id="3.30.470.20">
    <property type="entry name" value="ATP-grasp fold, B domain"/>
    <property type="match status" value="1"/>
</dbReference>
<dbReference type="PANTHER" id="PTHR11130:SF0">
    <property type="entry name" value="GLUTATHIONE SYNTHETASE"/>
    <property type="match status" value="1"/>
</dbReference>
<dbReference type="PANTHER" id="PTHR11130">
    <property type="entry name" value="GLUTATHIONE SYNTHETASE"/>
    <property type="match status" value="1"/>
</dbReference>
<dbReference type="Pfam" id="PF03917">
    <property type="entry name" value="GSH_synth_ATP"/>
    <property type="match status" value="1"/>
</dbReference>
<feature type="binding site" evidence="10">
    <location>
        <position position="411"/>
    </location>
    <ligand>
        <name>ATP</name>
        <dbReference type="ChEBI" id="CHEBI:30616"/>
    </ligand>
</feature>
<feature type="binding site" evidence="12">
    <location>
        <begin position="132"/>
        <end position="135"/>
    </location>
    <ligand>
        <name>substrate</name>
    </ligand>
</feature>
<name>A0A9W7FRZ3_9STRA</name>
<evidence type="ECO:0000256" key="2">
    <source>
        <dbReference type="ARBA" id="ARBA00010385"/>
    </source>
</evidence>
<proteinExistence type="inferred from homology"/>
<dbReference type="SUPFAM" id="SSF52440">
    <property type="entry name" value="PreATP-grasp domain"/>
    <property type="match status" value="1"/>
</dbReference>
<organism evidence="14 15">
    <name type="scientific">Triparma laevis f. longispina</name>
    <dbReference type="NCBI Taxonomy" id="1714387"/>
    <lineage>
        <taxon>Eukaryota</taxon>
        <taxon>Sar</taxon>
        <taxon>Stramenopiles</taxon>
        <taxon>Ochrophyta</taxon>
        <taxon>Bolidophyceae</taxon>
        <taxon>Parmales</taxon>
        <taxon>Triparmaceae</taxon>
        <taxon>Triparma</taxon>
    </lineage>
</organism>
<feature type="binding site" evidence="10">
    <location>
        <position position="288"/>
    </location>
    <ligand>
        <name>ATP</name>
        <dbReference type="ChEBI" id="CHEBI:30616"/>
    </ligand>
</feature>
<feature type="binding site" evidence="10">
    <location>
        <position position="443"/>
    </location>
    <ligand>
        <name>ATP</name>
        <dbReference type="ChEBI" id="CHEBI:30616"/>
    </ligand>
</feature>
<evidence type="ECO:0000256" key="1">
    <source>
        <dbReference type="ARBA" id="ARBA00004965"/>
    </source>
</evidence>
<feature type="binding site" evidence="12">
    <location>
        <begin position="249"/>
        <end position="252"/>
    </location>
    <ligand>
        <name>substrate</name>
    </ligand>
</feature>
<protein>
    <recommendedName>
        <fullName evidence="9">Glutathione synthetase</fullName>
        <shortName evidence="9">GSH-S</shortName>
        <ecNumber evidence="9">6.3.2.3</ecNumber>
    </recommendedName>
</protein>
<feature type="binding site" evidence="10">
    <location>
        <position position="362"/>
    </location>
    <ligand>
        <name>ATP</name>
        <dbReference type="ChEBI" id="CHEBI:30616"/>
    </ligand>
</feature>
<keyword evidence="5 9" id="KW-0479">Metal-binding</keyword>
<evidence type="ECO:0000256" key="8">
    <source>
        <dbReference type="ARBA" id="ARBA00022842"/>
    </source>
</evidence>
<keyword evidence="15" id="KW-1185">Reference proteome</keyword>
<feature type="binding site" evidence="11">
    <location>
        <position position="128"/>
    </location>
    <ligand>
        <name>Mg(2+)</name>
        <dbReference type="ChEBI" id="CHEBI:18420"/>
    </ligand>
</feature>
<dbReference type="GO" id="GO:0005524">
    <property type="term" value="F:ATP binding"/>
    <property type="evidence" value="ECO:0007669"/>
    <property type="project" value="UniProtKB-UniRule"/>
</dbReference>
<reference evidence="15" key="1">
    <citation type="journal article" date="2023" name="Commun. Biol.">
        <title>Genome analysis of Parmales, the sister group of diatoms, reveals the evolutionary specialization of diatoms from phago-mixotrophs to photoautotrophs.</title>
        <authorList>
            <person name="Ban H."/>
            <person name="Sato S."/>
            <person name="Yoshikawa S."/>
            <person name="Yamada K."/>
            <person name="Nakamura Y."/>
            <person name="Ichinomiya M."/>
            <person name="Sato N."/>
            <person name="Blanc-Mathieu R."/>
            <person name="Endo H."/>
            <person name="Kuwata A."/>
            <person name="Ogata H."/>
        </authorList>
    </citation>
    <scope>NUCLEOTIDE SEQUENCE [LARGE SCALE GENOMIC DNA]</scope>
    <source>
        <strain evidence="15">NIES 3700</strain>
    </source>
</reference>
<evidence type="ECO:0000256" key="12">
    <source>
        <dbReference type="PIRSR" id="PIRSR001558-3"/>
    </source>
</evidence>
<dbReference type="SUPFAM" id="SSF56059">
    <property type="entry name" value="Glutathione synthetase ATP-binding domain-like"/>
    <property type="match status" value="1"/>
</dbReference>
<keyword evidence="4 9" id="KW-0317">Glutathione biosynthesis</keyword>
<dbReference type="InterPro" id="IPR004887">
    <property type="entry name" value="GSH_synth_subst-bd"/>
</dbReference>
<evidence type="ECO:0000256" key="5">
    <source>
        <dbReference type="ARBA" id="ARBA00022723"/>
    </source>
</evidence>
<dbReference type="GO" id="GO:0005829">
    <property type="term" value="C:cytosol"/>
    <property type="evidence" value="ECO:0007669"/>
    <property type="project" value="TreeGrafter"/>
</dbReference>
<dbReference type="InterPro" id="IPR037013">
    <property type="entry name" value="GSH-S_sub-bd_sf"/>
</dbReference>
<dbReference type="InterPro" id="IPR016185">
    <property type="entry name" value="PreATP-grasp_dom_sf"/>
</dbReference>
<feature type="binding site" evidence="12">
    <location>
        <begin position="191"/>
        <end position="193"/>
    </location>
    <ligand>
        <name>substrate</name>
    </ligand>
</feature>
<evidence type="ECO:0000259" key="13">
    <source>
        <dbReference type="Pfam" id="PF03199"/>
    </source>
</evidence>
<dbReference type="Proteomes" id="UP001165122">
    <property type="component" value="Unassembled WGS sequence"/>
</dbReference>
<evidence type="ECO:0000256" key="3">
    <source>
        <dbReference type="ARBA" id="ARBA00022598"/>
    </source>
</evidence>
<feature type="binding site" evidence="10">
    <location>
        <begin position="384"/>
        <end position="387"/>
    </location>
    <ligand>
        <name>ATP</name>
        <dbReference type="ChEBI" id="CHEBI:30616"/>
    </ligand>
</feature>
<evidence type="ECO:0000256" key="6">
    <source>
        <dbReference type="ARBA" id="ARBA00022741"/>
    </source>
</evidence>
<feature type="binding site" evidence="10">
    <location>
        <position position="128"/>
    </location>
    <ligand>
        <name>ATP</name>
        <dbReference type="ChEBI" id="CHEBI:30616"/>
    </ligand>
</feature>
<dbReference type="InterPro" id="IPR014049">
    <property type="entry name" value="Glutathione_synthase_N_euk"/>
</dbReference>
<accession>A0A9W7FRZ3</accession>
<dbReference type="Gene3D" id="3.30.1490.50">
    <property type="match status" value="1"/>
</dbReference>
<dbReference type="OrthoDB" id="2020073at2759"/>
<feature type="binding site" evidence="10">
    <location>
        <position position="449"/>
    </location>
    <ligand>
        <name>ATP</name>
        <dbReference type="ChEBI" id="CHEBI:30616"/>
    </ligand>
</feature>
<dbReference type="InterPro" id="IPR005615">
    <property type="entry name" value="Glutathione_synthase"/>
</dbReference>
<feature type="binding site" evidence="10">
    <location>
        <position position="441"/>
    </location>
    <ligand>
        <name>substrate</name>
    </ligand>
</feature>
<dbReference type="EC" id="6.3.2.3" evidence="9"/>
<evidence type="ECO:0000256" key="10">
    <source>
        <dbReference type="PIRSR" id="PIRSR001558-1"/>
    </source>
</evidence>
<evidence type="ECO:0000313" key="14">
    <source>
        <dbReference type="EMBL" id="GMI17085.1"/>
    </source>
</evidence>